<dbReference type="InterPro" id="IPR001452">
    <property type="entry name" value="SH3_domain"/>
</dbReference>
<reference evidence="3 4" key="1">
    <citation type="submission" date="2016-10" db="EMBL/GenBank/DDBJ databases">
        <authorList>
            <person name="Varghese N."/>
            <person name="Submissions S."/>
        </authorList>
    </citation>
    <scope>NUCLEOTIDE SEQUENCE [LARGE SCALE GENOMIC DNA]</scope>
    <source>
        <strain evidence="3 4">CGMCC 1.12102</strain>
    </source>
</reference>
<dbReference type="CDD" id="cd00174">
    <property type="entry name" value="SH3"/>
    <property type="match status" value="2"/>
</dbReference>
<name>A0A1G4XG78_9ENTR</name>
<comment type="caution">
    <text evidence="3">The sequence shown here is derived from an EMBL/GenBank/DDBJ whole genome shotgun (WGS) entry which is preliminary data.</text>
</comment>
<feature type="domain" description="SH3" evidence="2">
    <location>
        <begin position="66"/>
        <end position="122"/>
    </location>
</feature>
<dbReference type="GeneID" id="23847315"/>
<evidence type="ECO:0000256" key="1">
    <source>
        <dbReference type="ARBA" id="ARBA00022443"/>
    </source>
</evidence>
<dbReference type="AlphaFoldDB" id="A0A1G4XG78"/>
<accession>A0A1G4XG78</accession>
<organism evidence="3 4">
    <name type="scientific">Kosakonia sacchari</name>
    <dbReference type="NCBI Taxonomy" id="1158459"/>
    <lineage>
        <taxon>Bacteria</taxon>
        <taxon>Pseudomonadati</taxon>
        <taxon>Pseudomonadota</taxon>
        <taxon>Gammaproteobacteria</taxon>
        <taxon>Enterobacterales</taxon>
        <taxon>Enterobacteriaceae</taxon>
        <taxon>Kosakonia</taxon>
    </lineage>
</organism>
<dbReference type="InterPro" id="IPR036028">
    <property type="entry name" value="SH3-like_dom_sf"/>
</dbReference>
<sequence>MAWCKAVLPQAKVIRDYTSAYPDPIAVGKGERVLISHCDLQWRGWVWVTLASGKSGWAPQQLFAPLSACEGSALDDYCAHELTVHAGESLTLIHALNGWYYAQKTNGEKGWLPQECVAKWEKIVEIK</sequence>
<dbReference type="SMART" id="SM00326">
    <property type="entry name" value="SH3"/>
    <property type="match status" value="2"/>
</dbReference>
<dbReference type="Proteomes" id="UP000183569">
    <property type="component" value="Unassembled WGS sequence"/>
</dbReference>
<dbReference type="PIRSF" id="PIRSF034961">
    <property type="entry name" value="UCP034961_SH3_2"/>
    <property type="match status" value="1"/>
</dbReference>
<dbReference type="EMBL" id="FMUI01000002">
    <property type="protein sequence ID" value="SCX40181.1"/>
    <property type="molecule type" value="Genomic_DNA"/>
</dbReference>
<keyword evidence="1" id="KW-0728">SH3 domain</keyword>
<evidence type="ECO:0000313" key="4">
    <source>
        <dbReference type="Proteomes" id="UP000183569"/>
    </source>
</evidence>
<evidence type="ECO:0000313" key="3">
    <source>
        <dbReference type="EMBL" id="SCX40181.1"/>
    </source>
</evidence>
<dbReference type="SUPFAM" id="SSF50044">
    <property type="entry name" value="SH3-domain"/>
    <property type="match status" value="2"/>
</dbReference>
<dbReference type="InterPro" id="IPR014593">
    <property type="entry name" value="UCP034961_SH3_2"/>
</dbReference>
<protein>
    <submittedName>
        <fullName evidence="3">Variant SH3 domain-containing protein</fullName>
    </submittedName>
</protein>
<proteinExistence type="predicted"/>
<dbReference type="Gene3D" id="2.30.30.40">
    <property type="entry name" value="SH3 Domains"/>
    <property type="match status" value="2"/>
</dbReference>
<dbReference type="PROSITE" id="PS50002">
    <property type="entry name" value="SH3"/>
    <property type="match status" value="1"/>
</dbReference>
<dbReference type="Pfam" id="PF07653">
    <property type="entry name" value="SH3_2"/>
    <property type="match status" value="2"/>
</dbReference>
<dbReference type="RefSeq" id="WP_017456063.1">
    <property type="nucleotide sequence ID" value="NZ_FMUI01000002.1"/>
</dbReference>
<evidence type="ECO:0000259" key="2">
    <source>
        <dbReference type="PROSITE" id="PS50002"/>
    </source>
</evidence>
<gene>
    <name evidence="3" type="ORF">SAMN02927897_00781</name>
</gene>